<evidence type="ECO:0000313" key="3">
    <source>
        <dbReference type="Proteomes" id="UP000263833"/>
    </source>
</evidence>
<comment type="caution">
    <text evidence="2">The sequence shown here is derived from an EMBL/GenBank/DDBJ whole genome shotgun (WGS) entry which is preliminary data.</text>
</comment>
<name>A0A371B1Q3_9SPHN</name>
<accession>A0A371B1Q3</accession>
<proteinExistence type="predicted"/>
<keyword evidence="3" id="KW-1185">Reference proteome</keyword>
<reference evidence="3" key="1">
    <citation type="submission" date="2018-08" db="EMBL/GenBank/DDBJ databases">
        <authorList>
            <person name="Kim S.-J."/>
            <person name="Jung G.-Y."/>
        </authorList>
    </citation>
    <scope>NUCLEOTIDE SEQUENCE [LARGE SCALE GENOMIC DNA]</scope>
    <source>
        <strain evidence="3">GY_G</strain>
    </source>
</reference>
<dbReference type="RefSeq" id="WP_115550298.1">
    <property type="nucleotide sequence ID" value="NZ_QRGP01000003.1"/>
</dbReference>
<gene>
    <name evidence="2" type="ORF">DXH95_14595</name>
</gene>
<evidence type="ECO:0000256" key="1">
    <source>
        <dbReference type="SAM" id="MobiDB-lite"/>
    </source>
</evidence>
<protein>
    <submittedName>
        <fullName evidence="2">Uncharacterized protein</fullName>
    </submittedName>
</protein>
<organism evidence="2 3">
    <name type="scientific">Sphingorhabdus pulchriflava</name>
    <dbReference type="NCBI Taxonomy" id="2292257"/>
    <lineage>
        <taxon>Bacteria</taxon>
        <taxon>Pseudomonadati</taxon>
        <taxon>Pseudomonadota</taxon>
        <taxon>Alphaproteobacteria</taxon>
        <taxon>Sphingomonadales</taxon>
        <taxon>Sphingomonadaceae</taxon>
        <taxon>Sphingorhabdus</taxon>
    </lineage>
</organism>
<sequence>MIGRRHILLFTTAFPALHACGPAPTDPGPGGVTVEEAEMLDEAAEKLDDDFANPPPLTEEAADDR</sequence>
<dbReference type="EMBL" id="QRGP01000003">
    <property type="protein sequence ID" value="RDV01519.1"/>
    <property type="molecule type" value="Genomic_DNA"/>
</dbReference>
<evidence type="ECO:0000313" key="2">
    <source>
        <dbReference type="EMBL" id="RDV01519.1"/>
    </source>
</evidence>
<dbReference type="OrthoDB" id="7429203at2"/>
<dbReference type="AlphaFoldDB" id="A0A371B1Q3"/>
<dbReference type="Proteomes" id="UP000263833">
    <property type="component" value="Unassembled WGS sequence"/>
</dbReference>
<feature type="region of interest" description="Disordered" evidence="1">
    <location>
        <begin position="43"/>
        <end position="65"/>
    </location>
</feature>